<dbReference type="RefSeq" id="WP_158190140.1">
    <property type="nucleotide sequence ID" value="NZ_CP046902.1"/>
</dbReference>
<feature type="domain" description="Translocation and assembly module TamB C-terminal" evidence="5">
    <location>
        <begin position="883"/>
        <end position="1210"/>
    </location>
</feature>
<dbReference type="EMBL" id="CP046902">
    <property type="protein sequence ID" value="QGZ32718.1"/>
    <property type="molecule type" value="Genomic_DNA"/>
</dbReference>
<organism evidence="6 7">
    <name type="scientific">Stutzerimonas stutzeri</name>
    <name type="common">Pseudomonas stutzeri</name>
    <dbReference type="NCBI Taxonomy" id="316"/>
    <lineage>
        <taxon>Bacteria</taxon>
        <taxon>Pseudomonadati</taxon>
        <taxon>Pseudomonadota</taxon>
        <taxon>Gammaproteobacteria</taxon>
        <taxon>Pseudomonadales</taxon>
        <taxon>Pseudomonadaceae</taxon>
        <taxon>Stutzerimonas</taxon>
    </lineage>
</organism>
<evidence type="ECO:0000313" key="6">
    <source>
        <dbReference type="EMBL" id="QGZ32718.1"/>
    </source>
</evidence>
<proteinExistence type="predicted"/>
<accession>A0A6I6LQA8</accession>
<evidence type="ECO:0000256" key="2">
    <source>
        <dbReference type="ARBA" id="ARBA00022692"/>
    </source>
</evidence>
<name>A0A6I6LQA8_STUST</name>
<gene>
    <name evidence="6" type="ORF">GQA94_16570</name>
</gene>
<evidence type="ECO:0000256" key="1">
    <source>
        <dbReference type="ARBA" id="ARBA00004167"/>
    </source>
</evidence>
<dbReference type="PANTHER" id="PTHR36985">
    <property type="entry name" value="TRANSLOCATION AND ASSEMBLY MODULE SUBUNIT TAMB"/>
    <property type="match status" value="1"/>
</dbReference>
<dbReference type="Proteomes" id="UP000438983">
    <property type="component" value="Chromosome"/>
</dbReference>
<evidence type="ECO:0000259" key="5">
    <source>
        <dbReference type="Pfam" id="PF04357"/>
    </source>
</evidence>
<dbReference type="AlphaFoldDB" id="A0A6I6LQA8"/>
<dbReference type="PANTHER" id="PTHR36985:SF1">
    <property type="entry name" value="TRANSLOCATION AND ASSEMBLY MODULE SUBUNIT TAMB"/>
    <property type="match status" value="1"/>
</dbReference>
<dbReference type="OrthoDB" id="5555605at2"/>
<keyword evidence="3" id="KW-1133">Transmembrane helix</keyword>
<dbReference type="GO" id="GO:0097347">
    <property type="term" value="C:TAM protein secretion complex"/>
    <property type="evidence" value="ECO:0007669"/>
    <property type="project" value="TreeGrafter"/>
</dbReference>
<dbReference type="GO" id="GO:0009306">
    <property type="term" value="P:protein secretion"/>
    <property type="evidence" value="ECO:0007669"/>
    <property type="project" value="InterPro"/>
</dbReference>
<comment type="subcellular location">
    <subcellularLocation>
        <location evidence="1">Membrane</location>
        <topology evidence="1">Single-pass membrane protein</topology>
    </subcellularLocation>
</comment>
<reference evidence="6 7" key="1">
    <citation type="submission" date="2019-12" db="EMBL/GenBank/DDBJ databases">
        <title>Complete genome sequence of Pseudomonas stutzeri.</title>
        <authorList>
            <person name="Lim S.R."/>
            <person name="Kim J.H."/>
        </authorList>
    </citation>
    <scope>NUCLEOTIDE SEQUENCE [LARGE SCALE GENOMIC DNA]</scope>
    <source>
        <strain evidence="6 7">PM101005</strain>
    </source>
</reference>
<evidence type="ECO:0000256" key="4">
    <source>
        <dbReference type="ARBA" id="ARBA00023136"/>
    </source>
</evidence>
<evidence type="ECO:0000313" key="7">
    <source>
        <dbReference type="Proteomes" id="UP000438983"/>
    </source>
</evidence>
<dbReference type="GO" id="GO:0005886">
    <property type="term" value="C:plasma membrane"/>
    <property type="evidence" value="ECO:0007669"/>
    <property type="project" value="InterPro"/>
</dbReference>
<keyword evidence="2" id="KW-0812">Transmembrane</keyword>
<evidence type="ECO:0000256" key="3">
    <source>
        <dbReference type="ARBA" id="ARBA00022989"/>
    </source>
</evidence>
<protein>
    <submittedName>
        <fullName evidence="6">Translocation/assembly module TamB</fullName>
    </submittedName>
</protein>
<keyword evidence="4" id="KW-0472">Membrane</keyword>
<dbReference type="Pfam" id="PF04357">
    <property type="entry name" value="TamB"/>
    <property type="match status" value="1"/>
</dbReference>
<sequence>MILLAVGALLGTNAGSRWVLSHIPGLQVEEFSGRLGGAWQAQRLTWEQDDNRVSVHSPRMAWSPLCLLRMTLCVEELVVGDVDLQFPPGPEDDGPAEPTRLPDVKLPLELRIERIEVGRLRLNDGELLQRLRLRADWRQEGLDIRALHLRREDLWLDMSGRLQPSGDWPLELAGDAALRSPDGQPWAVRIALQGALREHLAIEAQSQGYLQATLDGRIRPLEPELPANLSLRVNGFKATAELPDALRLDRLELKADGDLERGYRLVGDGSLQGEGGAVGVSLNAVVDAAHAQIEALQLVAAEGQRISLSATAGWQEGLQGEVDLAWREFPWRRLYPDVEEPPVSLRTLNAQLQYDDGRYLGNFDAAMTGPSGDFTLRSPVSGDLEEVHLPQLELRAGQGQATGTLSVGFADDLTWNTRLTLSELDPSYWVAELPGRLAGTLDSHGAVRGAQVQALVGLDLNGTLRRQPLTLQLQASGQDATWDVPNIDLRLGDNRVQGNGRWADTLRGRLEMDLPRLAQLWPDLEGQLTGNLSLAGTPQAPQGELTLDGRDVALQSNRVARLQLAASLKERERGQLRLTAAGLQAGDTDLGQLRMDGEGDRQTHQIDLSLQGPLLNLALALQGGLHGGDWRGRLVRAELDAEGQQWALQQPATLQRLASGRLTLGAHCWGSGPATLCAEDQRLMPDPQLRYRLRDFPLESLAAYLPDNLAWEGEVNADLSLDLPSAGPSGAIRVDAGPGTLRMREGEQWLDFPYTTLALNSELTPKRVDSRLRFEGGELGSLDVRLQVDPSTEAKAISGAFRLRDFDLGVARPFVTQVERMSGQLNGNGELSGTLQQPQVNGELRLSDAEIAGSELPVSFEQLQLRAVIDGERVRIDGDWRSGEQGRGGIAGTLDWRDALDLDLRVKGQRLPVIVEPYAELEIEPDLRLELADGQLAVSGKVLVPRGDISVRELPPSTVRVSEDAVIVGAQAEEAQAPMAIRMDIDVEVGQDRLRFSGFGLTADLVGYVHIGDNLDTRGELNLNNGRYRAYGQRLTIRRAQLLFTGVLSQPFLNIEAIRRIESDNVIAGLRITGSAEQPRVDVFAEPAMSQEQALSYLVLGRPLGTDSGDNDMLAQAALGLGLAGSASFTGNVAQRLGIEDFQLDTEGSGTETSVVASGRLTDRLTLRYGVGVFESANTVALRYQLTKRIFLEAASGLASSLDVFYRRNF</sequence>
<dbReference type="InterPro" id="IPR007452">
    <property type="entry name" value="TamB_C"/>
</dbReference>